<organism evidence="3 4">
    <name type="scientific">Candidatus Danuiimicrobium aquiferis</name>
    <dbReference type="NCBI Taxonomy" id="1801832"/>
    <lineage>
        <taxon>Bacteria</taxon>
        <taxon>Pseudomonadati</taxon>
        <taxon>Candidatus Omnitrophota</taxon>
        <taxon>Candidatus Danuiimicrobium</taxon>
    </lineage>
</organism>
<dbReference type="InterPro" id="IPR028979">
    <property type="entry name" value="Ser_kin/Pase_Hpr-like_N_sf"/>
</dbReference>
<protein>
    <recommendedName>
        <fullName evidence="2">DRTGG domain-containing protein</fullName>
    </recommendedName>
</protein>
<evidence type="ECO:0000313" key="4">
    <source>
        <dbReference type="Proteomes" id="UP000178187"/>
    </source>
</evidence>
<feature type="domain" description="DRTGG" evidence="2">
    <location>
        <begin position="217"/>
        <end position="328"/>
    </location>
</feature>
<dbReference type="EMBL" id="MHFR01000009">
    <property type="protein sequence ID" value="OGW99320.1"/>
    <property type="molecule type" value="Genomic_DNA"/>
</dbReference>
<comment type="caution">
    <text evidence="3">The sequence shown here is derived from an EMBL/GenBank/DDBJ whole genome shotgun (WGS) entry which is preliminary data.</text>
</comment>
<dbReference type="InterPro" id="IPR027417">
    <property type="entry name" value="P-loop_NTPase"/>
</dbReference>
<comment type="subunit">
    <text evidence="1">Homohexamer.</text>
</comment>
<dbReference type="Pfam" id="PF07085">
    <property type="entry name" value="DRTGG"/>
    <property type="match status" value="1"/>
</dbReference>
<proteinExistence type="predicted"/>
<dbReference type="Gene3D" id="3.40.50.300">
    <property type="entry name" value="P-loop containing nucleotide triphosphate hydrolases"/>
    <property type="match status" value="1"/>
</dbReference>
<dbReference type="InterPro" id="IPR050500">
    <property type="entry name" value="Phos_Acetyltrans/Butyryltrans"/>
</dbReference>
<name>A0A1G1L2D9_9BACT</name>
<dbReference type="AlphaFoldDB" id="A0A1G1L2D9"/>
<sequence length="364" mass="39999">MKFYVAATRQNDGKTMVSLGLMSALHKRVENITYMKPVGQQFRIINGEKIDKDVILMSKVFDIKGNLKDMSPIAIPQGFTEDYILNGDRSVLAQKIKSAYDRLAAQSDLVLIEGTGHAGVGSVFDMSNSDVASLLGAKAIIVSCGGIGRPIDEIMLNQVKFASDGVDVLGVIVNKVMKSKYDKINDIVRKGLARKNIEVLGVIPFEEVLSNPTVSEMLEELGGELLCGKSGLNNVVEHFVIGDLIAHEALDYFSGSTLLIIPGNREDFIFSALSGWVLGVTEKYHISGIIATYGKKPSKRIIDVVDRANIPLIAVNEDCFSTASEISKMIFKLRAEDHVKIQKTEDLIEKYVDIDKLFDLIKND</sequence>
<dbReference type="SUPFAM" id="SSF75138">
    <property type="entry name" value="HprK N-terminal domain-like"/>
    <property type="match status" value="1"/>
</dbReference>
<dbReference type="Pfam" id="PF13500">
    <property type="entry name" value="AAA_26"/>
    <property type="match status" value="1"/>
</dbReference>
<evidence type="ECO:0000259" key="2">
    <source>
        <dbReference type="Pfam" id="PF07085"/>
    </source>
</evidence>
<accession>A0A1G1L2D9</accession>
<dbReference type="Gene3D" id="3.40.1390.20">
    <property type="entry name" value="HprK N-terminal domain-like"/>
    <property type="match status" value="1"/>
</dbReference>
<dbReference type="PANTHER" id="PTHR43356:SF2">
    <property type="entry name" value="PHOSPHATE ACETYLTRANSFERASE"/>
    <property type="match status" value="1"/>
</dbReference>
<dbReference type="PANTHER" id="PTHR43356">
    <property type="entry name" value="PHOSPHATE ACETYLTRANSFERASE"/>
    <property type="match status" value="1"/>
</dbReference>
<evidence type="ECO:0000313" key="3">
    <source>
        <dbReference type="EMBL" id="OGW99320.1"/>
    </source>
</evidence>
<dbReference type="InterPro" id="IPR010766">
    <property type="entry name" value="DRTGG"/>
</dbReference>
<dbReference type="CDD" id="cd03109">
    <property type="entry name" value="DTBS"/>
    <property type="match status" value="1"/>
</dbReference>
<reference evidence="3 4" key="1">
    <citation type="journal article" date="2016" name="Nat. Commun.">
        <title>Thousands of microbial genomes shed light on interconnected biogeochemical processes in an aquifer system.</title>
        <authorList>
            <person name="Anantharaman K."/>
            <person name="Brown C.T."/>
            <person name="Hug L.A."/>
            <person name="Sharon I."/>
            <person name="Castelle C.J."/>
            <person name="Probst A.J."/>
            <person name="Thomas B.C."/>
            <person name="Singh A."/>
            <person name="Wilkins M.J."/>
            <person name="Karaoz U."/>
            <person name="Brodie E.L."/>
            <person name="Williams K.H."/>
            <person name="Hubbard S.S."/>
            <person name="Banfield J.F."/>
        </authorList>
    </citation>
    <scope>NUCLEOTIDE SEQUENCE [LARGE SCALE GENOMIC DNA]</scope>
</reference>
<dbReference type="SUPFAM" id="SSF52540">
    <property type="entry name" value="P-loop containing nucleoside triphosphate hydrolases"/>
    <property type="match status" value="1"/>
</dbReference>
<dbReference type="Proteomes" id="UP000178187">
    <property type="component" value="Unassembled WGS sequence"/>
</dbReference>
<evidence type="ECO:0000256" key="1">
    <source>
        <dbReference type="ARBA" id="ARBA00011643"/>
    </source>
</evidence>
<gene>
    <name evidence="3" type="ORF">A3G33_05890</name>
</gene>